<dbReference type="Proteomes" id="UP001140234">
    <property type="component" value="Unassembled WGS sequence"/>
</dbReference>
<dbReference type="EC" id="3.1.13.4" evidence="1"/>
<keyword evidence="1" id="KW-0378">Hydrolase</keyword>
<keyword evidence="2" id="KW-1185">Reference proteome</keyword>
<evidence type="ECO:0000313" key="1">
    <source>
        <dbReference type="EMBL" id="KAJ2774516.1"/>
    </source>
</evidence>
<accession>A0ACC1K6E3</accession>
<reference evidence="1" key="1">
    <citation type="submission" date="2022-07" db="EMBL/GenBank/DDBJ databases">
        <title>Phylogenomic reconstructions and comparative analyses of Kickxellomycotina fungi.</title>
        <authorList>
            <person name="Reynolds N.K."/>
            <person name="Stajich J.E."/>
            <person name="Barry K."/>
            <person name="Grigoriev I.V."/>
            <person name="Crous P."/>
            <person name="Smith M.E."/>
        </authorList>
    </citation>
    <scope>NUCLEOTIDE SEQUENCE</scope>
    <source>
        <strain evidence="1">CBS 109366</strain>
    </source>
</reference>
<feature type="non-terminal residue" evidence="1">
    <location>
        <position position="676"/>
    </location>
</feature>
<comment type="caution">
    <text evidence="1">The sequence shown here is derived from an EMBL/GenBank/DDBJ whole genome shotgun (WGS) entry which is preliminary data.</text>
</comment>
<organism evidence="1 2">
    <name type="scientific">Coemansia nantahalensis</name>
    <dbReference type="NCBI Taxonomy" id="2789366"/>
    <lineage>
        <taxon>Eukaryota</taxon>
        <taxon>Fungi</taxon>
        <taxon>Fungi incertae sedis</taxon>
        <taxon>Zoopagomycota</taxon>
        <taxon>Kickxellomycotina</taxon>
        <taxon>Kickxellomycetes</taxon>
        <taxon>Kickxellales</taxon>
        <taxon>Kickxellaceae</taxon>
        <taxon>Coemansia</taxon>
    </lineage>
</organism>
<sequence>MADWIEYTQMWGEAEEAAWPVLAVAASAESELLYAGDSSGRLSMLTLGDPGQPLDRHASVVCAQAPIRRVEALANARVFAQSDDAVQVLTDGGRQAFKRTTLPNDAFTAAGVNTGSAQAFVCTSAGAGSLLDLAAGRVVRRSIIEPSVGAVHFGDTLVLGTSTGELVGRDPRAPSNSMWTASLFQGAVADIAAHRTQIYACGSRPSAGQPYQTEADTVVRVYDTRNTSGPVGSIQCSDGAPRWLQVCDGALWIGHTPGYVEARRLSQLGDDGGHLYIEPDLDEYAEMSAFAVAPSGQAALVADSGGVLHVWTSSDPPQLSLDGRVSDAVVPDAEATTGPVGGEGVDIGDESVSLSCVRMPDATEQLLSFMGNDVQWDVGRPVNYVDPAILGSLKMMDAIGYAPNPRTRRRSQQPFGRQWRTTWKQVTMYDDSELTQGVAKFRSQQRYGGRRTPLASDGPARSSMVPTQLRRMQIEYSRFGVEDFDFSLYNATPWSGLEGDMRNSYANALLQLLYHTREFRTLMLSHCASMCAKPTCLSCQLGFLFRMLDTAGGASCHAAMLLQVLEDRPDADALALLEGHPGWLTDAAGSGGGGGGGGSYAPLAQRLLRFVLEQANSECQHLDDVLAAEPDPGRRRVVERVFGFRQLTRLACTACDTLQERESHVLSVDLDPPQGL</sequence>
<evidence type="ECO:0000313" key="2">
    <source>
        <dbReference type="Proteomes" id="UP001140234"/>
    </source>
</evidence>
<dbReference type="EMBL" id="JANBUJ010000093">
    <property type="protein sequence ID" value="KAJ2774516.1"/>
    <property type="molecule type" value="Genomic_DNA"/>
</dbReference>
<protein>
    <submittedName>
        <fullName evidence="1">Poly(A)-specific ribonuclease</fullName>
        <ecNumber evidence="1">3.1.13.4</ecNumber>
    </submittedName>
</protein>
<proteinExistence type="predicted"/>
<name>A0ACC1K6E3_9FUNG</name>
<gene>
    <name evidence="1" type="primary">PAN2_1</name>
    <name evidence="1" type="ORF">IWQ57_000789</name>
</gene>